<dbReference type="PANTHER" id="PTHR43804">
    <property type="entry name" value="LD18447P"/>
    <property type="match status" value="1"/>
</dbReference>
<sequence>MHPAELPVDQLLKDCQITRVKRSGPGGQHRNKVETCVVIEHLPTGIRAEAAERRSLEQNRKVAIRRLRMRLAVDHRIERDDEAALNPIWATRVRNGRISVNAKHEDLPAMIAELLDLLTIYHGEIPVAARRLGCTASQIVKFLKLEPLAFQRLSTIRERAGKKALH</sequence>
<reference evidence="3 4" key="1">
    <citation type="submission" date="2019-02" db="EMBL/GenBank/DDBJ databases">
        <title>Deep-cultivation of Planctomycetes and their phenomic and genomic characterization uncovers novel biology.</title>
        <authorList>
            <person name="Wiegand S."/>
            <person name="Jogler M."/>
            <person name="Boedeker C."/>
            <person name="Pinto D."/>
            <person name="Vollmers J."/>
            <person name="Rivas-Marin E."/>
            <person name="Kohn T."/>
            <person name="Peeters S.H."/>
            <person name="Heuer A."/>
            <person name="Rast P."/>
            <person name="Oberbeckmann S."/>
            <person name="Bunk B."/>
            <person name="Jeske O."/>
            <person name="Meyerdierks A."/>
            <person name="Storesund J.E."/>
            <person name="Kallscheuer N."/>
            <person name="Luecker S."/>
            <person name="Lage O.M."/>
            <person name="Pohl T."/>
            <person name="Merkel B.J."/>
            <person name="Hornburger P."/>
            <person name="Mueller R.-W."/>
            <person name="Bruemmer F."/>
            <person name="Labrenz M."/>
            <person name="Spormann A.M."/>
            <person name="Op den Camp H."/>
            <person name="Overmann J."/>
            <person name="Amann R."/>
            <person name="Jetten M.S.M."/>
            <person name="Mascher T."/>
            <person name="Medema M.H."/>
            <person name="Devos D.P."/>
            <person name="Kaster A.-K."/>
            <person name="Ovreas L."/>
            <person name="Rohde M."/>
            <person name="Galperin M.Y."/>
            <person name="Jogler C."/>
        </authorList>
    </citation>
    <scope>NUCLEOTIDE SEQUENCE [LARGE SCALE GENOMIC DNA]</scope>
    <source>
        <strain evidence="3 4">V22</strain>
    </source>
</reference>
<dbReference type="AlphaFoldDB" id="A0A517T5T2"/>
<proteinExistence type="inferred from homology"/>
<dbReference type="Gene3D" id="3.30.160.20">
    <property type="match status" value="1"/>
</dbReference>
<dbReference type="Pfam" id="PF00472">
    <property type="entry name" value="RF-1"/>
    <property type="match status" value="1"/>
</dbReference>
<dbReference type="EMBL" id="CP036316">
    <property type="protein sequence ID" value="QDT63746.1"/>
    <property type="molecule type" value="Genomic_DNA"/>
</dbReference>
<dbReference type="RefSeq" id="WP_145260290.1">
    <property type="nucleotide sequence ID" value="NZ_CP036316.1"/>
</dbReference>
<dbReference type="KEGG" id="chya:V22_09710"/>
<dbReference type="PANTHER" id="PTHR43804:SF6">
    <property type="entry name" value="CLASS I PEPTIDE CHAIN RELEASE FACTOR"/>
    <property type="match status" value="1"/>
</dbReference>
<feature type="domain" description="Prokaryotic-type class I peptide chain release factors" evidence="2">
    <location>
        <begin position="13"/>
        <end position="83"/>
    </location>
</feature>
<dbReference type="GO" id="GO:0003747">
    <property type="term" value="F:translation release factor activity"/>
    <property type="evidence" value="ECO:0007669"/>
    <property type="project" value="InterPro"/>
</dbReference>
<dbReference type="InterPro" id="IPR045853">
    <property type="entry name" value="Pep_chain_release_fac_I_sf"/>
</dbReference>
<dbReference type="InterPro" id="IPR000352">
    <property type="entry name" value="Pep_chain_release_fac_I"/>
</dbReference>
<evidence type="ECO:0000313" key="3">
    <source>
        <dbReference type="EMBL" id="QDT63746.1"/>
    </source>
</evidence>
<gene>
    <name evidence="3" type="primary">prfA_1</name>
    <name evidence="3" type="ORF">V22_09710</name>
</gene>
<evidence type="ECO:0000256" key="1">
    <source>
        <dbReference type="ARBA" id="ARBA00010835"/>
    </source>
</evidence>
<protein>
    <submittedName>
        <fullName evidence="3">Peptide chain release factor 1</fullName>
    </submittedName>
</protein>
<organism evidence="3 4">
    <name type="scientific">Calycomorphotria hydatis</name>
    <dbReference type="NCBI Taxonomy" id="2528027"/>
    <lineage>
        <taxon>Bacteria</taxon>
        <taxon>Pseudomonadati</taxon>
        <taxon>Planctomycetota</taxon>
        <taxon>Planctomycetia</taxon>
        <taxon>Planctomycetales</taxon>
        <taxon>Planctomycetaceae</taxon>
        <taxon>Calycomorphotria</taxon>
    </lineage>
</organism>
<keyword evidence="4" id="KW-1185">Reference proteome</keyword>
<dbReference type="OrthoDB" id="9815709at2"/>
<accession>A0A517T5T2</accession>
<comment type="similarity">
    <text evidence="1">Belongs to the prokaryotic/mitochondrial release factor family.</text>
</comment>
<dbReference type="InterPro" id="IPR050057">
    <property type="entry name" value="Prokaryotic/Mito_RF"/>
</dbReference>
<dbReference type="SUPFAM" id="SSF75620">
    <property type="entry name" value="Release factor"/>
    <property type="match status" value="1"/>
</dbReference>
<dbReference type="Proteomes" id="UP000319976">
    <property type="component" value="Chromosome"/>
</dbReference>
<evidence type="ECO:0000259" key="2">
    <source>
        <dbReference type="Pfam" id="PF00472"/>
    </source>
</evidence>
<name>A0A517T5T2_9PLAN</name>
<evidence type="ECO:0000313" key="4">
    <source>
        <dbReference type="Proteomes" id="UP000319976"/>
    </source>
</evidence>